<feature type="repeat" description="WD" evidence="3">
    <location>
        <begin position="404"/>
        <end position="445"/>
    </location>
</feature>
<evidence type="ECO:0000256" key="3">
    <source>
        <dbReference type="PROSITE-ProRule" id="PRU00221"/>
    </source>
</evidence>
<evidence type="ECO:0000256" key="2">
    <source>
        <dbReference type="ARBA" id="ARBA00022737"/>
    </source>
</evidence>
<evidence type="ECO:0000256" key="1">
    <source>
        <dbReference type="ARBA" id="ARBA00022574"/>
    </source>
</evidence>
<organism evidence="4 5">
    <name type="scientific">Effrenium voratum</name>
    <dbReference type="NCBI Taxonomy" id="2562239"/>
    <lineage>
        <taxon>Eukaryota</taxon>
        <taxon>Sar</taxon>
        <taxon>Alveolata</taxon>
        <taxon>Dinophyceae</taxon>
        <taxon>Suessiales</taxon>
        <taxon>Symbiodiniaceae</taxon>
        <taxon>Effrenium</taxon>
    </lineage>
</organism>
<feature type="repeat" description="WD" evidence="3">
    <location>
        <begin position="465"/>
        <end position="487"/>
    </location>
</feature>
<dbReference type="SUPFAM" id="SSF50978">
    <property type="entry name" value="WD40 repeat-like"/>
    <property type="match status" value="1"/>
</dbReference>
<dbReference type="PANTHER" id="PTHR44019">
    <property type="entry name" value="WD REPEAT-CONTAINING PROTEIN 55"/>
    <property type="match status" value="1"/>
</dbReference>
<dbReference type="PROSITE" id="PS50294">
    <property type="entry name" value="WD_REPEATS_REGION"/>
    <property type="match status" value="1"/>
</dbReference>
<dbReference type="EMBL" id="CAUJNA010000924">
    <property type="protein sequence ID" value="CAJ1382624.1"/>
    <property type="molecule type" value="Genomic_DNA"/>
</dbReference>
<dbReference type="PRINTS" id="PR00320">
    <property type="entry name" value="GPROTEINBRPT"/>
</dbReference>
<accession>A0AA36IAE3</accession>
<dbReference type="InterPro" id="IPR036322">
    <property type="entry name" value="WD40_repeat_dom_sf"/>
</dbReference>
<feature type="repeat" description="WD" evidence="3">
    <location>
        <begin position="320"/>
        <end position="361"/>
    </location>
</feature>
<dbReference type="PROSITE" id="PS50082">
    <property type="entry name" value="WD_REPEATS_2"/>
    <property type="match status" value="3"/>
</dbReference>
<gene>
    <name evidence="4" type="ORF">EVOR1521_LOCUS9964</name>
</gene>
<evidence type="ECO:0000313" key="5">
    <source>
        <dbReference type="Proteomes" id="UP001178507"/>
    </source>
</evidence>
<dbReference type="Pfam" id="PF00400">
    <property type="entry name" value="WD40"/>
    <property type="match status" value="2"/>
</dbReference>
<evidence type="ECO:0000313" key="4">
    <source>
        <dbReference type="EMBL" id="CAJ1382624.1"/>
    </source>
</evidence>
<dbReference type="InterPro" id="IPR001680">
    <property type="entry name" value="WD40_rpt"/>
</dbReference>
<dbReference type="InterPro" id="IPR015943">
    <property type="entry name" value="WD40/YVTN_repeat-like_dom_sf"/>
</dbReference>
<reference evidence="4" key="1">
    <citation type="submission" date="2023-08" db="EMBL/GenBank/DDBJ databases">
        <authorList>
            <person name="Chen Y."/>
            <person name="Shah S."/>
            <person name="Dougan E. K."/>
            <person name="Thang M."/>
            <person name="Chan C."/>
        </authorList>
    </citation>
    <scope>NUCLEOTIDE SEQUENCE</scope>
</reference>
<name>A0AA36IAE3_9DINO</name>
<dbReference type="Gene3D" id="2.130.10.10">
    <property type="entry name" value="YVTN repeat-like/Quinoprotein amine dehydrogenase"/>
    <property type="match status" value="2"/>
</dbReference>
<comment type="caution">
    <text evidence="4">The sequence shown here is derived from an EMBL/GenBank/DDBJ whole genome shotgun (WGS) entry which is preliminary data.</text>
</comment>
<dbReference type="PROSITE" id="PS00678">
    <property type="entry name" value="WD_REPEATS_1"/>
    <property type="match status" value="1"/>
</dbReference>
<dbReference type="PANTHER" id="PTHR44019:SF8">
    <property type="entry name" value="POC1 CENTRIOLAR PROTEIN HOMOLOG"/>
    <property type="match status" value="1"/>
</dbReference>
<dbReference type="Proteomes" id="UP001178507">
    <property type="component" value="Unassembled WGS sequence"/>
</dbReference>
<dbReference type="InterPro" id="IPR020472">
    <property type="entry name" value="WD40_PAC1"/>
</dbReference>
<keyword evidence="5" id="KW-1185">Reference proteome</keyword>
<dbReference type="InterPro" id="IPR050505">
    <property type="entry name" value="WDR55/POC1"/>
</dbReference>
<dbReference type="AlphaFoldDB" id="A0AA36IAE3"/>
<keyword evidence="2" id="KW-0677">Repeat</keyword>
<dbReference type="InterPro" id="IPR019775">
    <property type="entry name" value="WD40_repeat_CS"/>
</dbReference>
<protein>
    <submittedName>
        <fullName evidence="4">Uncharacterized protein</fullName>
    </submittedName>
</protein>
<keyword evidence="1 3" id="KW-0853">WD repeat</keyword>
<dbReference type="SMART" id="SM00320">
    <property type="entry name" value="WD40"/>
    <property type="match status" value="5"/>
</dbReference>
<proteinExistence type="predicted"/>
<sequence length="505" mass="58686">MPPIDSETPEVILSEAEVQQWLQGIAWEKDLDEQREHRLLREGLFWHDERLDGLSDDDRMWEIIKMSFLQVAKVLDSVGCVQYFEYFLGRGIMGAKHLRLLTVKYVETKMPRIKDPTEREAIVAAAARCMQDEEMRFFEARYGDVDRLVLDCQHARRFLSEKLIHEKWMIDQYDLTAPLHLETSRFHTKWAVPAADKESFHEFDDWVAATSCDGFLFLWPIIEGDRVPPVVRCRQLHSAPCVDFSIDWDRMEALTCGLDGKVSLYDLQKDSVKTEVRDNQPNQLLLCVDCDLELGKAAVGTNFGCIKLLDLQTKQFLMSLLGHKDHCRKIAVEWDENIVVSCSWDSNVHIYDLRSPKLVHCLAGHNANCCALHVDFNKHVAMSSANEYRFLMWDLRQRKLLETYESPGHNVNCLHMDLETGKMASGSDDGLVKIWDLETGEWERSLDCMHDMTLALDADWERGRLVTASWDYNVDLWDLKTGEHLNHFFKPRRCMTQVRMKKLKS</sequence>